<dbReference type="InterPro" id="IPR003837">
    <property type="entry name" value="GatC"/>
</dbReference>
<keyword evidence="4" id="KW-1185">Reference proteome</keyword>
<feature type="domain" description="Glutamyl-tRNA amidotransferase complex subunit Gta3" evidence="2">
    <location>
        <begin position="67"/>
        <end position="124"/>
    </location>
</feature>
<dbReference type="Proteomes" id="UP001375240">
    <property type="component" value="Unassembled WGS sequence"/>
</dbReference>
<dbReference type="GO" id="GO:0030956">
    <property type="term" value="C:glutamyl-tRNA(Gln) amidotransferase complex"/>
    <property type="evidence" value="ECO:0007669"/>
    <property type="project" value="TreeGrafter"/>
</dbReference>
<accession>A0AAV9VF21</accession>
<dbReference type="PANTHER" id="PTHR15004:SF0">
    <property type="entry name" value="GLUTAMYL-TRNA(GLN) AMIDOTRANSFERASE SUBUNIT C, MITOCHONDRIAL"/>
    <property type="match status" value="1"/>
</dbReference>
<feature type="compositionally biased region" description="Polar residues" evidence="1">
    <location>
        <begin position="47"/>
        <end position="67"/>
    </location>
</feature>
<dbReference type="GO" id="GO:0070681">
    <property type="term" value="P:glutaminyl-tRNAGln biosynthesis via transamidation"/>
    <property type="evidence" value="ECO:0007669"/>
    <property type="project" value="TreeGrafter"/>
</dbReference>
<dbReference type="InterPro" id="IPR049545">
    <property type="entry name" value="Gta3_dom"/>
</dbReference>
<dbReference type="EMBL" id="JAVHNQ010000001">
    <property type="protein sequence ID" value="KAK6359347.1"/>
    <property type="molecule type" value="Genomic_DNA"/>
</dbReference>
<reference evidence="3 4" key="1">
    <citation type="submission" date="2019-10" db="EMBL/GenBank/DDBJ databases">
        <authorList>
            <person name="Palmer J.M."/>
        </authorList>
    </citation>
    <scope>NUCLEOTIDE SEQUENCE [LARGE SCALE GENOMIC DNA]</scope>
    <source>
        <strain evidence="3 4">TWF696</strain>
    </source>
</reference>
<dbReference type="GO" id="GO:0032543">
    <property type="term" value="P:mitochondrial translation"/>
    <property type="evidence" value="ECO:0007669"/>
    <property type="project" value="TreeGrafter"/>
</dbReference>
<dbReference type="SUPFAM" id="SSF141000">
    <property type="entry name" value="Glu-tRNAGln amidotransferase C subunit"/>
    <property type="match status" value="1"/>
</dbReference>
<evidence type="ECO:0000313" key="3">
    <source>
        <dbReference type="EMBL" id="KAK6359347.1"/>
    </source>
</evidence>
<evidence type="ECO:0000313" key="4">
    <source>
        <dbReference type="Proteomes" id="UP001375240"/>
    </source>
</evidence>
<feature type="region of interest" description="Disordered" evidence="1">
    <location>
        <begin position="47"/>
        <end position="70"/>
    </location>
</feature>
<gene>
    <name evidence="3" type="ORF">TWF696_000508</name>
</gene>
<name>A0AAV9VF21_9PEZI</name>
<dbReference type="AlphaFoldDB" id="A0AAV9VF21"/>
<dbReference type="PANTHER" id="PTHR15004">
    <property type="entry name" value="GLUTAMYL-TRNA(GLN) AMIDOTRANSFERASE SUBUNIT C, MITOCHONDRIAL"/>
    <property type="match status" value="1"/>
</dbReference>
<comment type="caution">
    <text evidence="3">The sequence shown here is derived from an EMBL/GenBank/DDBJ whole genome shotgun (WGS) entry which is preliminary data.</text>
</comment>
<sequence>MRRSAVRCFSRLPPRLQDAKPLRAARRQPSPESLAAVREMLAKPTWSITSLLPPSHPKSTSTASPDANSDVEITPEKLQHLLRLSGLPMPKDKAEEDRLIQDLTDQLHFVGKVREVDVTGIEPLVAIRDESVERPITLEDVEKAEKATEGMGLMGKEEWDPLREAKGTLGRYFVVEGEMGEGNTAEDVLVSAEEVKKVAGGSIVETTGTRK</sequence>
<dbReference type="GO" id="GO:0005739">
    <property type="term" value="C:mitochondrion"/>
    <property type="evidence" value="ECO:0007669"/>
    <property type="project" value="TreeGrafter"/>
</dbReference>
<proteinExistence type="predicted"/>
<dbReference type="GO" id="GO:0006450">
    <property type="term" value="P:regulation of translational fidelity"/>
    <property type="evidence" value="ECO:0007669"/>
    <property type="project" value="InterPro"/>
</dbReference>
<evidence type="ECO:0000259" key="2">
    <source>
        <dbReference type="Pfam" id="PF20978"/>
    </source>
</evidence>
<dbReference type="Pfam" id="PF20978">
    <property type="entry name" value="Gta3"/>
    <property type="match status" value="1"/>
</dbReference>
<evidence type="ECO:0000256" key="1">
    <source>
        <dbReference type="SAM" id="MobiDB-lite"/>
    </source>
</evidence>
<organism evidence="3 4">
    <name type="scientific">Orbilia brochopaga</name>
    <dbReference type="NCBI Taxonomy" id="3140254"/>
    <lineage>
        <taxon>Eukaryota</taxon>
        <taxon>Fungi</taxon>
        <taxon>Dikarya</taxon>
        <taxon>Ascomycota</taxon>
        <taxon>Pezizomycotina</taxon>
        <taxon>Orbiliomycetes</taxon>
        <taxon>Orbiliales</taxon>
        <taxon>Orbiliaceae</taxon>
        <taxon>Orbilia</taxon>
    </lineage>
</organism>
<dbReference type="InterPro" id="IPR036113">
    <property type="entry name" value="Asp/Glu-ADT_sf_sub_c"/>
</dbReference>
<protein>
    <recommendedName>
        <fullName evidence="2">Glutamyl-tRNA amidotransferase complex subunit Gta3 domain-containing protein</fullName>
    </recommendedName>
</protein>